<dbReference type="GO" id="GO:0045944">
    <property type="term" value="P:positive regulation of transcription by RNA polymerase II"/>
    <property type="evidence" value="ECO:0007669"/>
    <property type="project" value="TreeGrafter"/>
</dbReference>
<feature type="compositionally biased region" description="Low complexity" evidence="9">
    <location>
        <begin position="368"/>
        <end position="386"/>
    </location>
</feature>
<keyword evidence="11" id="KW-1185">Reference proteome</keyword>
<keyword evidence="6" id="KW-0805">Transcription regulation</keyword>
<dbReference type="AlphaFoldDB" id="A0A182SP98"/>
<accession>A0A182SP98</accession>
<dbReference type="GO" id="GO:0044666">
    <property type="term" value="C:MLL3/4 complex"/>
    <property type="evidence" value="ECO:0007669"/>
    <property type="project" value="TreeGrafter"/>
</dbReference>
<feature type="compositionally biased region" description="Polar residues" evidence="9">
    <location>
        <begin position="312"/>
        <end position="322"/>
    </location>
</feature>
<evidence type="ECO:0000256" key="5">
    <source>
        <dbReference type="ARBA" id="ARBA00022833"/>
    </source>
</evidence>
<feature type="region of interest" description="Disordered" evidence="9">
    <location>
        <begin position="305"/>
        <end position="470"/>
    </location>
</feature>
<organism evidence="10 11">
    <name type="scientific">Anopheles maculatus</name>
    <dbReference type="NCBI Taxonomy" id="74869"/>
    <lineage>
        <taxon>Eukaryota</taxon>
        <taxon>Metazoa</taxon>
        <taxon>Ecdysozoa</taxon>
        <taxon>Arthropoda</taxon>
        <taxon>Hexapoda</taxon>
        <taxon>Insecta</taxon>
        <taxon>Pterygota</taxon>
        <taxon>Neoptera</taxon>
        <taxon>Endopterygota</taxon>
        <taxon>Diptera</taxon>
        <taxon>Nematocera</taxon>
        <taxon>Culicoidea</taxon>
        <taxon>Culicidae</taxon>
        <taxon>Anophelinae</taxon>
        <taxon>Anopheles</taxon>
        <taxon>Anopheles maculatus group</taxon>
    </lineage>
</organism>
<comment type="subcellular location">
    <subcellularLocation>
        <location evidence="1">Nucleus</location>
    </subcellularLocation>
</comment>
<evidence type="ECO:0000256" key="3">
    <source>
        <dbReference type="ARBA" id="ARBA00022737"/>
    </source>
</evidence>
<evidence type="ECO:0000256" key="2">
    <source>
        <dbReference type="ARBA" id="ARBA00022723"/>
    </source>
</evidence>
<evidence type="ECO:0000256" key="1">
    <source>
        <dbReference type="ARBA" id="ARBA00004123"/>
    </source>
</evidence>
<keyword evidence="4" id="KW-0863">Zinc-finger</keyword>
<keyword evidence="8" id="KW-0539">Nucleus</keyword>
<feature type="compositionally biased region" description="Low complexity" evidence="9">
    <location>
        <begin position="162"/>
        <end position="175"/>
    </location>
</feature>
<keyword evidence="7" id="KW-0804">Transcription</keyword>
<dbReference type="GO" id="GO:0042800">
    <property type="term" value="F:histone H3K4 methyltransferase activity"/>
    <property type="evidence" value="ECO:0007669"/>
    <property type="project" value="TreeGrafter"/>
</dbReference>
<keyword evidence="3" id="KW-0677">Repeat</keyword>
<dbReference type="GO" id="GO:0008270">
    <property type="term" value="F:zinc ion binding"/>
    <property type="evidence" value="ECO:0007669"/>
    <property type="project" value="UniProtKB-KW"/>
</dbReference>
<evidence type="ECO:0000256" key="7">
    <source>
        <dbReference type="ARBA" id="ARBA00023163"/>
    </source>
</evidence>
<feature type="compositionally biased region" description="Polar residues" evidence="9">
    <location>
        <begin position="390"/>
        <end position="418"/>
    </location>
</feature>
<evidence type="ECO:0008006" key="12">
    <source>
        <dbReference type="Google" id="ProtNLM"/>
    </source>
</evidence>
<evidence type="ECO:0000256" key="4">
    <source>
        <dbReference type="ARBA" id="ARBA00022771"/>
    </source>
</evidence>
<dbReference type="Proteomes" id="UP000075901">
    <property type="component" value="Unassembled WGS sequence"/>
</dbReference>
<evidence type="ECO:0000256" key="6">
    <source>
        <dbReference type="ARBA" id="ARBA00023015"/>
    </source>
</evidence>
<reference evidence="11" key="1">
    <citation type="submission" date="2013-09" db="EMBL/GenBank/DDBJ databases">
        <title>The Genome Sequence of Anopheles maculatus species B.</title>
        <authorList>
            <consortium name="The Broad Institute Genomics Platform"/>
            <person name="Neafsey D.E."/>
            <person name="Besansky N."/>
            <person name="Howell P."/>
            <person name="Walton C."/>
            <person name="Young S.K."/>
            <person name="Zeng Q."/>
            <person name="Gargeya S."/>
            <person name="Fitzgerald M."/>
            <person name="Haas B."/>
            <person name="Abouelleil A."/>
            <person name="Allen A.W."/>
            <person name="Alvarado L."/>
            <person name="Arachchi H.M."/>
            <person name="Berlin A.M."/>
            <person name="Chapman S.B."/>
            <person name="Gainer-Dewar J."/>
            <person name="Goldberg J."/>
            <person name="Griggs A."/>
            <person name="Gujja S."/>
            <person name="Hansen M."/>
            <person name="Howarth C."/>
            <person name="Imamovic A."/>
            <person name="Ireland A."/>
            <person name="Larimer J."/>
            <person name="McCowan C."/>
            <person name="Murphy C."/>
            <person name="Pearson M."/>
            <person name="Poon T.W."/>
            <person name="Priest M."/>
            <person name="Roberts A."/>
            <person name="Saif S."/>
            <person name="Shea T."/>
            <person name="Sisk P."/>
            <person name="Sykes S."/>
            <person name="Wortman J."/>
            <person name="Nusbaum C."/>
            <person name="Birren B."/>
        </authorList>
    </citation>
    <scope>NUCLEOTIDE SEQUENCE [LARGE SCALE GENOMIC DNA]</scope>
    <source>
        <strain evidence="11">maculatus3</strain>
    </source>
</reference>
<protein>
    <recommendedName>
        <fullName evidence="12">Histone-lysine N-methyltransferase</fullName>
    </recommendedName>
</protein>
<keyword evidence="2" id="KW-0479">Metal-binding</keyword>
<dbReference type="VEuPathDB" id="VectorBase:AMAM010716"/>
<feature type="region of interest" description="Disordered" evidence="9">
    <location>
        <begin position="162"/>
        <end position="185"/>
    </location>
</feature>
<evidence type="ECO:0000256" key="9">
    <source>
        <dbReference type="SAM" id="MobiDB-lite"/>
    </source>
</evidence>
<keyword evidence="5" id="KW-0862">Zinc</keyword>
<evidence type="ECO:0000313" key="11">
    <source>
        <dbReference type="Proteomes" id="UP000075901"/>
    </source>
</evidence>
<name>A0A182SP98_9DIPT</name>
<evidence type="ECO:0000256" key="8">
    <source>
        <dbReference type="ARBA" id="ARBA00023242"/>
    </source>
</evidence>
<sequence>MVMHNNHRKPIVDHAEQRLLLEDMVEQEKREQANQMQHSGDMPANQGMINDQDYDRLLNNQQGVGRPLQQPPGMVAAQPNQPQQLQSPTVMHQQQLQMQSPNSGQFMMQQQQQQQRMTTQWRPMTTTTQSTPNAGVNVMGQQPTPLAGGGLINQIPKNTTVSMTTVSSPSSTITTGGVAPQADAPANKSIPLFQANLQPPPPQPPETINTEQDRLLQINYENWLNQQNTVLSNQLKYYETEIVKLRKVKKQLNTKQRHLRKQGNELTENDAKELQRITADHTIIQKQLENARRQQRQHSVILQEYKAKHQSSKPVTSGSTTPVGVAPGSSPAQSLIAPPSPLMSPSPSSQQGPLYHPPVQSPLSNPILQPNQSPLHSPSPLLSHSPGPASVNSSVLQSPGGNHTNSNSAMSPYSTMQPSPRIGTPHSQIDENPFSPGPGGPSPSPSLPGRLTSPAPRMTSPQHRMAGQQM</sequence>
<dbReference type="PANTHER" id="PTHR45888">
    <property type="entry name" value="HL01030P-RELATED"/>
    <property type="match status" value="1"/>
</dbReference>
<feature type="compositionally biased region" description="Pro residues" evidence="9">
    <location>
        <begin position="435"/>
        <end position="446"/>
    </location>
</feature>
<dbReference type="EnsemblMetazoa" id="AMAM010716-RA">
    <property type="protein sequence ID" value="AMAM010716-PA"/>
    <property type="gene ID" value="AMAM010716"/>
</dbReference>
<proteinExistence type="predicted"/>
<dbReference type="GO" id="GO:0003713">
    <property type="term" value="F:transcription coactivator activity"/>
    <property type="evidence" value="ECO:0007669"/>
    <property type="project" value="TreeGrafter"/>
</dbReference>
<dbReference type="PANTHER" id="PTHR45888:SF6">
    <property type="entry name" value="HL01030P-RELATED"/>
    <property type="match status" value="1"/>
</dbReference>
<evidence type="ECO:0000313" key="10">
    <source>
        <dbReference type="EnsemblMetazoa" id="AMAM010716-PA"/>
    </source>
</evidence>
<reference evidence="10" key="2">
    <citation type="submission" date="2020-05" db="UniProtKB">
        <authorList>
            <consortium name="EnsemblMetazoa"/>
        </authorList>
    </citation>
    <scope>IDENTIFICATION</scope>
    <source>
        <strain evidence="10">maculatus3</strain>
    </source>
</reference>